<name>A0A9Q8P7A6_PASFU</name>
<proteinExistence type="predicted"/>
<dbReference type="GeneID" id="71985170"/>
<dbReference type="RefSeq" id="XP_047760219.1">
    <property type="nucleotide sequence ID" value="XM_047904440.1"/>
</dbReference>
<keyword evidence="2" id="KW-1185">Reference proteome</keyword>
<dbReference type="Proteomes" id="UP000756132">
    <property type="component" value="Chromosome 4"/>
</dbReference>
<gene>
    <name evidence="1" type="ORF">CLAFUR5_05292</name>
</gene>
<accession>A0A9Q8P7A6</accession>
<dbReference type="KEGG" id="ffu:CLAFUR5_05292"/>
<evidence type="ECO:0000313" key="1">
    <source>
        <dbReference type="EMBL" id="UJO15853.1"/>
    </source>
</evidence>
<evidence type="ECO:0000313" key="2">
    <source>
        <dbReference type="Proteomes" id="UP000756132"/>
    </source>
</evidence>
<dbReference type="AlphaFoldDB" id="A0A9Q8P7A6"/>
<organism evidence="1 2">
    <name type="scientific">Passalora fulva</name>
    <name type="common">Tomato leaf mold</name>
    <name type="synonym">Cladosporium fulvum</name>
    <dbReference type="NCBI Taxonomy" id="5499"/>
    <lineage>
        <taxon>Eukaryota</taxon>
        <taxon>Fungi</taxon>
        <taxon>Dikarya</taxon>
        <taxon>Ascomycota</taxon>
        <taxon>Pezizomycotina</taxon>
        <taxon>Dothideomycetes</taxon>
        <taxon>Dothideomycetidae</taxon>
        <taxon>Mycosphaerellales</taxon>
        <taxon>Mycosphaerellaceae</taxon>
        <taxon>Fulvia</taxon>
    </lineage>
</organism>
<reference evidence="1" key="1">
    <citation type="submission" date="2021-12" db="EMBL/GenBank/DDBJ databases">
        <authorList>
            <person name="Zaccaron A."/>
            <person name="Stergiopoulos I."/>
        </authorList>
    </citation>
    <scope>NUCLEOTIDE SEQUENCE</scope>
    <source>
        <strain evidence="1">Race5_Kim</strain>
    </source>
</reference>
<sequence length="172" mass="20148">MCEYPHSLCRSWIMQGIRPDSIERSSEVVRKEIMDYSHQIIKEMHKQAAVMPSWQEERGLHAASAVETCAKLRSLRETHINLVDMDEAGLLFGFQLLYKGRYGGMLRPFFMELLAVVRKNRTRVCIHAHTHRSIARVWLNAKMNTEDIYKGLIGQREVLCEHIRGREQHEME</sequence>
<dbReference type="EMBL" id="CP090166">
    <property type="protein sequence ID" value="UJO15853.1"/>
    <property type="molecule type" value="Genomic_DNA"/>
</dbReference>
<reference evidence="1" key="2">
    <citation type="journal article" date="2022" name="Microb. Genom.">
        <title>A chromosome-scale genome assembly of the tomato pathogen Cladosporium fulvum reveals a compartmentalized genome architecture and the presence of a dispensable chromosome.</title>
        <authorList>
            <person name="Zaccaron A.Z."/>
            <person name="Chen L.H."/>
            <person name="Samaras A."/>
            <person name="Stergiopoulos I."/>
        </authorList>
    </citation>
    <scope>NUCLEOTIDE SEQUENCE</scope>
    <source>
        <strain evidence="1">Race5_Kim</strain>
    </source>
</reference>
<protein>
    <submittedName>
        <fullName evidence="1">Uncharacterized protein</fullName>
    </submittedName>
</protein>